<evidence type="ECO:0000313" key="4">
    <source>
        <dbReference type="Proteomes" id="UP000604730"/>
    </source>
</evidence>
<dbReference type="InterPro" id="IPR002052">
    <property type="entry name" value="DNA_methylase_N6_adenine_CS"/>
</dbReference>
<dbReference type="Proteomes" id="UP000604730">
    <property type="component" value="Unassembled WGS sequence"/>
</dbReference>
<dbReference type="PANTHER" id="PTHR43542:SF1">
    <property type="entry name" value="METHYLTRANSFERASE"/>
    <property type="match status" value="1"/>
</dbReference>
<dbReference type="RefSeq" id="WP_208428702.1">
    <property type="nucleotide sequence ID" value="NZ_JAEPRJ010000001.1"/>
</dbReference>
<dbReference type="EMBL" id="JAEPRJ010000001">
    <property type="protein sequence ID" value="MBK5897202.1"/>
    <property type="molecule type" value="Genomic_DNA"/>
</dbReference>
<dbReference type="SUPFAM" id="SSF53335">
    <property type="entry name" value="S-adenosyl-L-methionine-dependent methyltransferases"/>
    <property type="match status" value="1"/>
</dbReference>
<keyword evidence="2 3" id="KW-0808">Transferase</keyword>
<dbReference type="InterPro" id="IPR029063">
    <property type="entry name" value="SAM-dependent_MTases_sf"/>
</dbReference>
<dbReference type="Gene3D" id="3.40.50.150">
    <property type="entry name" value="Vaccinia Virus protein VP39"/>
    <property type="match status" value="1"/>
</dbReference>
<evidence type="ECO:0000256" key="2">
    <source>
        <dbReference type="ARBA" id="ARBA00022679"/>
    </source>
</evidence>
<dbReference type="CDD" id="cd02440">
    <property type="entry name" value="AdoMet_MTases"/>
    <property type="match status" value="1"/>
</dbReference>
<accession>A0ABS1IZ88</accession>
<protein>
    <submittedName>
        <fullName evidence="3">16S rRNA (Guanine(966)-N(2))-methyltransferase RsmD</fullName>
        <ecNumber evidence="3">2.1.1.171</ecNumber>
    </submittedName>
</protein>
<keyword evidence="4" id="KW-1185">Reference proteome</keyword>
<evidence type="ECO:0000256" key="1">
    <source>
        <dbReference type="ARBA" id="ARBA00022603"/>
    </source>
</evidence>
<dbReference type="EC" id="2.1.1.171" evidence="3"/>
<dbReference type="PANTHER" id="PTHR43542">
    <property type="entry name" value="METHYLTRANSFERASE"/>
    <property type="match status" value="1"/>
</dbReference>
<proteinExistence type="predicted"/>
<organism evidence="3 4">
    <name type="scientific">Catonella massiliensis</name>
    <dbReference type="NCBI Taxonomy" id="2799636"/>
    <lineage>
        <taxon>Bacteria</taxon>
        <taxon>Bacillati</taxon>
        <taxon>Bacillota</taxon>
        <taxon>Clostridia</taxon>
        <taxon>Lachnospirales</taxon>
        <taxon>Lachnospiraceae</taxon>
        <taxon>Catonella</taxon>
    </lineage>
</organism>
<dbReference type="Pfam" id="PF03602">
    <property type="entry name" value="Cons_hypoth95"/>
    <property type="match status" value="1"/>
</dbReference>
<reference evidence="3 4" key="1">
    <citation type="submission" date="2021-01" db="EMBL/GenBank/DDBJ databases">
        <title>Isolation and description of Catonella massiliensis sp. nov., a novel Catonella species, isolated from a stable periodontitis subject.</title>
        <authorList>
            <person name="Antezack A."/>
            <person name="Boxberger M."/>
            <person name="La Scola B."/>
            <person name="Monnet-Corti V."/>
        </authorList>
    </citation>
    <scope>NUCLEOTIDE SEQUENCE [LARGE SCALE GENOMIC DNA]</scope>
    <source>
        <strain evidence="3 4">Marseille-Q4567</strain>
    </source>
</reference>
<comment type="caution">
    <text evidence="3">The sequence shown here is derived from an EMBL/GenBank/DDBJ whole genome shotgun (WGS) entry which is preliminary data.</text>
</comment>
<evidence type="ECO:0000313" key="3">
    <source>
        <dbReference type="EMBL" id="MBK5897202.1"/>
    </source>
</evidence>
<dbReference type="PROSITE" id="PS00092">
    <property type="entry name" value="N6_MTASE"/>
    <property type="match status" value="1"/>
</dbReference>
<dbReference type="NCBIfam" id="TIGR00095">
    <property type="entry name" value="16S rRNA (guanine(966)-N(2))-methyltransferase RsmD"/>
    <property type="match status" value="1"/>
</dbReference>
<name>A0ABS1IZ88_9FIRM</name>
<gene>
    <name evidence="3" type="primary">rsmD</name>
    <name evidence="3" type="ORF">JJN12_05290</name>
</gene>
<keyword evidence="1 3" id="KW-0489">Methyltransferase</keyword>
<dbReference type="GO" id="GO:0052913">
    <property type="term" value="F:16S rRNA (guanine(966)-N(2))-methyltransferase activity"/>
    <property type="evidence" value="ECO:0007669"/>
    <property type="project" value="UniProtKB-EC"/>
</dbReference>
<dbReference type="InterPro" id="IPR004398">
    <property type="entry name" value="RNA_MeTrfase_RsmD"/>
</dbReference>
<sequence>MRVIAGIARSVPLITPRGLETRPTSDQIKETLFNMLQGYTEGANFLDLYAGSGQIGIEALSRGAEFAAFVEKSDEAVKCIKANVDKTKFADKSMILKLEVLSGIRTLELEKKRFDIVFLDPPYNQGLEQGILTALVGSAILNDEVIIIVEASKNTDFSFVDYLGLKIVKDKIYKNNRHLFLRKNNLESKLWQTIK</sequence>
<dbReference type="PIRSF" id="PIRSF004553">
    <property type="entry name" value="CHP00095"/>
    <property type="match status" value="1"/>
</dbReference>